<dbReference type="EMBL" id="CP042436">
    <property type="protein sequence ID" value="QEC62807.1"/>
    <property type="molecule type" value="Genomic_DNA"/>
</dbReference>
<feature type="domain" description="HTH araC/xylS-type" evidence="10">
    <location>
        <begin position="235"/>
        <end position="339"/>
    </location>
</feature>
<evidence type="ECO:0000259" key="10">
    <source>
        <dbReference type="PROSITE" id="PS01124"/>
    </source>
</evidence>
<keyword evidence="12" id="KW-1185">Reference proteome</keyword>
<keyword evidence="4 9" id="KW-1133">Transmembrane helix</keyword>
<feature type="transmembrane region" description="Helical" evidence="9">
    <location>
        <begin position="191"/>
        <end position="208"/>
    </location>
</feature>
<dbReference type="InterPro" id="IPR025857">
    <property type="entry name" value="MacB_PCD"/>
</dbReference>
<dbReference type="InterPro" id="IPR003838">
    <property type="entry name" value="ABC3_permease_C"/>
</dbReference>
<feature type="transmembrane region" description="Helical" evidence="9">
    <location>
        <begin position="1115"/>
        <end position="1135"/>
    </location>
</feature>
<feature type="transmembrane region" description="Helical" evidence="9">
    <location>
        <begin position="108"/>
        <end position="127"/>
    </location>
</feature>
<feature type="transmembrane region" description="Helical" evidence="9">
    <location>
        <begin position="13"/>
        <end position="31"/>
    </location>
</feature>
<evidence type="ECO:0000256" key="8">
    <source>
        <dbReference type="ARBA" id="ARBA00023163"/>
    </source>
</evidence>
<dbReference type="PANTHER" id="PTHR30572">
    <property type="entry name" value="MEMBRANE COMPONENT OF TRANSPORTER-RELATED"/>
    <property type="match status" value="1"/>
</dbReference>
<dbReference type="RefSeq" id="WP_147031384.1">
    <property type="nucleotide sequence ID" value="NZ_CP042436.1"/>
</dbReference>
<evidence type="ECO:0000256" key="9">
    <source>
        <dbReference type="SAM" id="Phobius"/>
    </source>
</evidence>
<evidence type="ECO:0000256" key="4">
    <source>
        <dbReference type="ARBA" id="ARBA00022989"/>
    </source>
</evidence>
<accession>A0A5B8UUK9</accession>
<protein>
    <submittedName>
        <fullName evidence="11">FtsX-like permease family protein</fullName>
    </submittedName>
</protein>
<evidence type="ECO:0000256" key="3">
    <source>
        <dbReference type="ARBA" id="ARBA00022692"/>
    </source>
</evidence>
<keyword evidence="8" id="KW-0804">Transcription</keyword>
<feature type="transmembrane region" description="Helical" evidence="9">
    <location>
        <begin position="43"/>
        <end position="64"/>
    </location>
</feature>
<feature type="transmembrane region" description="Helical" evidence="9">
    <location>
        <begin position="1062"/>
        <end position="1085"/>
    </location>
</feature>
<dbReference type="Pfam" id="PF12833">
    <property type="entry name" value="HTH_18"/>
    <property type="match status" value="1"/>
</dbReference>
<dbReference type="InterPro" id="IPR009057">
    <property type="entry name" value="Homeodomain-like_sf"/>
</dbReference>
<sequence length="1186" mass="134427">MNANSIHITSYDLAFLGLIFTGLNFALLLGFTKGINRSANRFLALALAVMVLQMAQIFAIYIRLPLQFSLAFGPLIFFYVRKLTRPAHKFRRTDLLHFIPALLQQVTLLNPAMPALTFISVITYLYYSDKLVESFYRRLKFNGGDRYRYEFQWLHRFLEGFGLLWLLWIPYTAVDYFYYHNQLGIRAYEPLYLLLAATLIGMAARAHLRPEIDVSPDAASFFKLPPPAALKQKGTWLKNAVKTNLYYQDPDLSLSSLAEKLGLAPHELSRIINTTFKKSFTDFINEYRVADVIQKMRDPAYNHITLLGIAYDSGFNSRTTFHRIFKQMTGKSPAEYKIEQKKEIPSYNLEHHPGFASLISSHQTSLTWTGMKLNRNYMFRNYLKTAWRHIMRHKIYSTINVMGLALGICGCLVIYLVASFEFSFDTFHPDKERIYCIDVSMTGNPDPDHAHWNAVPAPMPDAMRNEMSGLEKVAAFQHYSPKVKIKQGEKVIKAFDRTNGIIAEADYFDILPYTWLSGSKKTSLNKPMSVVLTQSRAKTYFGDLQPDEMIGKIITYDDSLTVTVTGILKDWNKNSDFDFSDFISFSTINNSFLKNQVQLDNWFNLDHSSQELVKLPVGVSPAQINAQFPLFIKKHLDPQPNTKLHAQLQPFTGIHFHREYGGEGNKMDLNILYILSAVALFILLIAAVNFINLSTAQSIQRTREIGIRKVLGSGKRAILFQFLTETFTLALLAVAIAVIAVQPLLNLFAAYIPPGVKFRFTEYSTWIFLVGIAIFTTLLAGLYPARLLAAFRPVSSLKGEVSEKTGNKGYLRKSLIVFQFTISLIFIIGTIVMGKQINYMQTQELGFKTTNIITLRSLWNDHSGKMKVLAEKIRQLPGVDQVITEAFPPMGFAHMGNGIQLQGSNEKPFEASIHSGNENFVPFYHMKIIAGRNLLHTDSAREYLLNETAVKALGFHDPEQAIGKLLSGLQNKPYPIVGVVADFYENSFRQQIMPVVIENDPNVQMGIALKLAPAEYQKGDIPRLIKGIAKEWKKIYPEEPFDYAFLGDSISRLYESEQQTQWLMRTATLITIFISCMGLFGLAMFTTERRTKEISIRKVLGAGISDILALLNKEVVVLIAVSLLISSPIAWFFMHKWLQNFAYHTDLSLWVFILAGAGALLIALVTISFRTIRSAMANPVKGLRTE</sequence>
<dbReference type="KEGG" id="mgin:FRZ54_09500"/>
<feature type="transmembrane region" description="Helical" evidence="9">
    <location>
        <begin position="671"/>
        <end position="696"/>
    </location>
</feature>
<dbReference type="Pfam" id="PF02687">
    <property type="entry name" value="FtsX"/>
    <property type="match status" value="2"/>
</dbReference>
<name>A0A5B8UUK9_9SPHI</name>
<reference evidence="11 12" key="1">
    <citation type="journal article" date="2017" name="Curr. Microbiol.">
        <title>Mucilaginibacter ginsenosidivorans sp. nov., Isolated from Soil of Ginseng Field.</title>
        <authorList>
            <person name="Kim M.M."/>
            <person name="Siddiqi M.Z."/>
            <person name="Im W.T."/>
        </authorList>
    </citation>
    <scope>NUCLEOTIDE SEQUENCE [LARGE SCALE GENOMIC DNA]</scope>
    <source>
        <strain evidence="11 12">Gsoil 3017</strain>
    </source>
</reference>
<dbReference type="GO" id="GO:0003700">
    <property type="term" value="F:DNA-binding transcription factor activity"/>
    <property type="evidence" value="ECO:0007669"/>
    <property type="project" value="InterPro"/>
</dbReference>
<feature type="transmembrane region" description="Helical" evidence="9">
    <location>
        <begin position="717"/>
        <end position="745"/>
    </location>
</feature>
<keyword evidence="6" id="KW-0238">DNA-binding</keyword>
<evidence type="ECO:0000256" key="1">
    <source>
        <dbReference type="ARBA" id="ARBA00004651"/>
    </source>
</evidence>
<dbReference type="GO" id="GO:0043565">
    <property type="term" value="F:sequence-specific DNA binding"/>
    <property type="evidence" value="ECO:0007669"/>
    <property type="project" value="InterPro"/>
</dbReference>
<dbReference type="InterPro" id="IPR018062">
    <property type="entry name" value="HTH_AraC-typ_CS"/>
</dbReference>
<evidence type="ECO:0000256" key="7">
    <source>
        <dbReference type="ARBA" id="ARBA00023136"/>
    </source>
</evidence>
<proteinExistence type="predicted"/>
<organism evidence="11 12">
    <name type="scientific">Mucilaginibacter ginsenosidivorans</name>
    <dbReference type="NCBI Taxonomy" id="398053"/>
    <lineage>
        <taxon>Bacteria</taxon>
        <taxon>Pseudomonadati</taxon>
        <taxon>Bacteroidota</taxon>
        <taxon>Sphingobacteriia</taxon>
        <taxon>Sphingobacteriales</taxon>
        <taxon>Sphingobacteriaceae</taxon>
        <taxon>Mucilaginibacter</taxon>
    </lineage>
</organism>
<dbReference type="InterPro" id="IPR018060">
    <property type="entry name" value="HTH_AraC"/>
</dbReference>
<dbReference type="PROSITE" id="PS01124">
    <property type="entry name" value="HTH_ARAC_FAMILY_2"/>
    <property type="match status" value="1"/>
</dbReference>
<feature type="transmembrane region" description="Helical" evidence="9">
    <location>
        <begin position="157"/>
        <end position="179"/>
    </location>
</feature>
<keyword evidence="5" id="KW-0805">Transcription regulation</keyword>
<dbReference type="GO" id="GO:0022857">
    <property type="term" value="F:transmembrane transporter activity"/>
    <property type="evidence" value="ECO:0007669"/>
    <property type="project" value="TreeGrafter"/>
</dbReference>
<evidence type="ECO:0000313" key="11">
    <source>
        <dbReference type="EMBL" id="QEC62807.1"/>
    </source>
</evidence>
<dbReference type="SUPFAM" id="SSF46689">
    <property type="entry name" value="Homeodomain-like"/>
    <property type="match status" value="1"/>
</dbReference>
<evidence type="ECO:0000256" key="6">
    <source>
        <dbReference type="ARBA" id="ARBA00023125"/>
    </source>
</evidence>
<comment type="subcellular location">
    <subcellularLocation>
        <location evidence="1">Cell membrane</location>
        <topology evidence="1">Multi-pass membrane protein</topology>
    </subcellularLocation>
</comment>
<feature type="transmembrane region" description="Helical" evidence="9">
    <location>
        <begin position="395"/>
        <end position="418"/>
    </location>
</feature>
<dbReference type="Gene3D" id="1.10.10.60">
    <property type="entry name" value="Homeodomain-like"/>
    <property type="match status" value="2"/>
</dbReference>
<dbReference type="OrthoDB" id="1451596at2"/>
<feature type="transmembrane region" description="Helical" evidence="9">
    <location>
        <begin position="1147"/>
        <end position="1169"/>
    </location>
</feature>
<gene>
    <name evidence="11" type="ORF">FRZ54_09500</name>
</gene>
<dbReference type="InterPro" id="IPR050250">
    <property type="entry name" value="Macrolide_Exporter_MacB"/>
</dbReference>
<dbReference type="PANTHER" id="PTHR30572:SF18">
    <property type="entry name" value="ABC-TYPE MACROLIDE FAMILY EXPORT SYSTEM PERMEASE COMPONENT 2"/>
    <property type="match status" value="1"/>
</dbReference>
<keyword evidence="2" id="KW-1003">Cell membrane</keyword>
<dbReference type="PROSITE" id="PS00041">
    <property type="entry name" value="HTH_ARAC_FAMILY_1"/>
    <property type="match status" value="1"/>
</dbReference>
<evidence type="ECO:0000256" key="2">
    <source>
        <dbReference type="ARBA" id="ARBA00022475"/>
    </source>
</evidence>
<feature type="transmembrane region" description="Helical" evidence="9">
    <location>
        <begin position="810"/>
        <end position="833"/>
    </location>
</feature>
<keyword evidence="3 9" id="KW-0812">Transmembrane</keyword>
<dbReference type="GO" id="GO:0005886">
    <property type="term" value="C:plasma membrane"/>
    <property type="evidence" value="ECO:0007669"/>
    <property type="project" value="UniProtKB-SubCell"/>
</dbReference>
<dbReference type="Proteomes" id="UP000321479">
    <property type="component" value="Chromosome"/>
</dbReference>
<evidence type="ECO:0000256" key="5">
    <source>
        <dbReference type="ARBA" id="ARBA00023015"/>
    </source>
</evidence>
<dbReference type="Pfam" id="PF12704">
    <property type="entry name" value="MacB_PCD"/>
    <property type="match status" value="1"/>
</dbReference>
<evidence type="ECO:0000313" key="12">
    <source>
        <dbReference type="Proteomes" id="UP000321479"/>
    </source>
</evidence>
<dbReference type="SMART" id="SM00342">
    <property type="entry name" value="HTH_ARAC"/>
    <property type="match status" value="1"/>
</dbReference>
<keyword evidence="7 9" id="KW-0472">Membrane</keyword>
<feature type="transmembrane region" description="Helical" evidence="9">
    <location>
        <begin position="765"/>
        <end position="789"/>
    </location>
</feature>
<dbReference type="AlphaFoldDB" id="A0A5B8UUK9"/>